<dbReference type="Proteomes" id="UP000190989">
    <property type="component" value="Unassembled WGS sequence"/>
</dbReference>
<accession>A0A1U6H5T3</accession>
<dbReference type="STRING" id="428990.SAMN06295987_1011330"/>
<dbReference type="GO" id="GO:0006355">
    <property type="term" value="P:regulation of DNA-templated transcription"/>
    <property type="evidence" value="ECO:0007669"/>
    <property type="project" value="InterPro"/>
</dbReference>
<name>A0A1U6H5T3_9SPHN</name>
<dbReference type="Gene3D" id="1.10.1220.10">
    <property type="entry name" value="Met repressor-like"/>
    <property type="match status" value="1"/>
</dbReference>
<sequence>MKQKRVRYQLFLPEDLSHRFEALAAKPGASKSAILTDALTAWLNRQAASELENRFNQRLDRMSMALGRIERDGYVLLESLALFVRYELMVQAPLPEADEAARAVGRDRFEAFVTRVGEALASGQRTLAAPSVREGART</sequence>
<protein>
    <recommendedName>
        <fullName evidence="3">Ribbon-helix-helix protein, copG family</fullName>
    </recommendedName>
</protein>
<organism evidence="1 2">
    <name type="scientific">Novosphingobium mathurense</name>
    <dbReference type="NCBI Taxonomy" id="428990"/>
    <lineage>
        <taxon>Bacteria</taxon>
        <taxon>Pseudomonadati</taxon>
        <taxon>Pseudomonadota</taxon>
        <taxon>Alphaproteobacteria</taxon>
        <taxon>Sphingomonadales</taxon>
        <taxon>Sphingomonadaceae</taxon>
        <taxon>Novosphingobium</taxon>
    </lineage>
</organism>
<evidence type="ECO:0008006" key="3">
    <source>
        <dbReference type="Google" id="ProtNLM"/>
    </source>
</evidence>
<gene>
    <name evidence="1" type="ORF">SAMN06295987_1011330</name>
</gene>
<reference evidence="2" key="1">
    <citation type="submission" date="2017-02" db="EMBL/GenBank/DDBJ databases">
        <authorList>
            <person name="Varghese N."/>
            <person name="Submissions S."/>
        </authorList>
    </citation>
    <scope>NUCLEOTIDE SEQUENCE [LARGE SCALE GENOMIC DNA]</scope>
    <source>
        <strain evidence="2">SM117</strain>
    </source>
</reference>
<proteinExistence type="predicted"/>
<evidence type="ECO:0000313" key="2">
    <source>
        <dbReference type="Proteomes" id="UP000190989"/>
    </source>
</evidence>
<dbReference type="RefSeq" id="WP_079729907.1">
    <property type="nucleotide sequence ID" value="NZ_FVZE01000001.1"/>
</dbReference>
<dbReference type="EMBL" id="FVZE01000001">
    <property type="protein sequence ID" value="SLJ91162.1"/>
    <property type="molecule type" value="Genomic_DNA"/>
</dbReference>
<dbReference type="InterPro" id="IPR013321">
    <property type="entry name" value="Arc_rbn_hlx_hlx"/>
</dbReference>
<keyword evidence="2" id="KW-1185">Reference proteome</keyword>
<evidence type="ECO:0000313" key="1">
    <source>
        <dbReference type="EMBL" id="SLJ91162.1"/>
    </source>
</evidence>
<dbReference type="AlphaFoldDB" id="A0A1U6H5T3"/>